<keyword evidence="1" id="KW-0677">Repeat</keyword>
<gene>
    <name evidence="5" type="ORF">PCAL00307_LOCUS6958</name>
    <name evidence="6" type="ORF">PECAL_5P27730</name>
</gene>
<dbReference type="AlphaFoldDB" id="A0A7S3ZRV8"/>
<accession>A0A7S3ZRV8</accession>
<dbReference type="PANTHER" id="PTHR24173:SF74">
    <property type="entry name" value="ANKYRIN REPEAT DOMAIN-CONTAINING PROTEIN 16"/>
    <property type="match status" value="1"/>
</dbReference>
<keyword evidence="7" id="KW-1185">Reference proteome</keyword>
<evidence type="ECO:0000256" key="3">
    <source>
        <dbReference type="PROSITE-ProRule" id="PRU00023"/>
    </source>
</evidence>
<feature type="region of interest" description="Disordered" evidence="4">
    <location>
        <begin position="201"/>
        <end position="263"/>
    </location>
</feature>
<dbReference type="PROSITE" id="PS50297">
    <property type="entry name" value="ANK_REP_REGION"/>
    <property type="match status" value="1"/>
</dbReference>
<organism evidence="5">
    <name type="scientific">Pelagomonas calceolata</name>
    <dbReference type="NCBI Taxonomy" id="35677"/>
    <lineage>
        <taxon>Eukaryota</taxon>
        <taxon>Sar</taxon>
        <taxon>Stramenopiles</taxon>
        <taxon>Ochrophyta</taxon>
        <taxon>Pelagophyceae</taxon>
        <taxon>Pelagomonadales</taxon>
        <taxon>Pelagomonadaceae</taxon>
        <taxon>Pelagomonas</taxon>
    </lineage>
</organism>
<dbReference type="InterPro" id="IPR002110">
    <property type="entry name" value="Ankyrin_rpt"/>
</dbReference>
<feature type="compositionally biased region" description="Acidic residues" evidence="4">
    <location>
        <begin position="239"/>
        <end position="249"/>
    </location>
</feature>
<dbReference type="InterPro" id="IPR036770">
    <property type="entry name" value="Ankyrin_rpt-contain_sf"/>
</dbReference>
<dbReference type="Pfam" id="PF12796">
    <property type="entry name" value="Ank_2"/>
    <property type="match status" value="1"/>
</dbReference>
<dbReference type="Proteomes" id="UP000789595">
    <property type="component" value="Unassembled WGS sequence"/>
</dbReference>
<dbReference type="PANTHER" id="PTHR24173">
    <property type="entry name" value="ANKYRIN REPEAT CONTAINING"/>
    <property type="match status" value="1"/>
</dbReference>
<evidence type="ECO:0000256" key="1">
    <source>
        <dbReference type="ARBA" id="ARBA00022737"/>
    </source>
</evidence>
<feature type="compositionally biased region" description="Basic and acidic residues" evidence="4">
    <location>
        <begin position="43"/>
        <end position="57"/>
    </location>
</feature>
<reference evidence="6" key="2">
    <citation type="submission" date="2021-11" db="EMBL/GenBank/DDBJ databases">
        <authorList>
            <consortium name="Genoscope - CEA"/>
            <person name="William W."/>
        </authorList>
    </citation>
    <scope>NUCLEOTIDE SEQUENCE</scope>
</reference>
<dbReference type="SMART" id="SM00248">
    <property type="entry name" value="ANK"/>
    <property type="match status" value="1"/>
</dbReference>
<evidence type="ECO:0000256" key="4">
    <source>
        <dbReference type="SAM" id="MobiDB-lite"/>
    </source>
</evidence>
<sequence>MSAAAPAGVATEKRPAAAPEAVAAPEETQKRRRVAGRLVAYDDEGHRPKAWRRDLSPKKPATRRASKGARVAFADGSKPVAVDTPAPVADPQRQAQQRRLLGRRMDRAIWDAFRSREFAPIEALLAHGADAGYVRTEGGGETALMAAAYHGREEICRALLSRGADPRKQDKRGHDAAALARVKGNATLATLLDGVCLEPVAAPPRAATPPPPEAPAAAKSPKQRGDDVHPRLLKKNGMDDDDDAADDEEAISRSVALPEAESG</sequence>
<dbReference type="EMBL" id="CAKKNE010000005">
    <property type="protein sequence ID" value="CAH0378257.1"/>
    <property type="molecule type" value="Genomic_DNA"/>
</dbReference>
<dbReference type="EMBL" id="HBIW01008226">
    <property type="protein sequence ID" value="CAE0691522.1"/>
    <property type="molecule type" value="Transcribed_RNA"/>
</dbReference>
<evidence type="ECO:0000313" key="5">
    <source>
        <dbReference type="EMBL" id="CAE0691522.1"/>
    </source>
</evidence>
<protein>
    <submittedName>
        <fullName evidence="5">Uncharacterized protein</fullName>
    </submittedName>
</protein>
<keyword evidence="2 3" id="KW-0040">ANK repeat</keyword>
<evidence type="ECO:0000256" key="2">
    <source>
        <dbReference type="ARBA" id="ARBA00023043"/>
    </source>
</evidence>
<evidence type="ECO:0000313" key="6">
    <source>
        <dbReference type="EMBL" id="CAH0378257.1"/>
    </source>
</evidence>
<evidence type="ECO:0000313" key="7">
    <source>
        <dbReference type="Proteomes" id="UP000789595"/>
    </source>
</evidence>
<feature type="region of interest" description="Disordered" evidence="4">
    <location>
        <begin position="1"/>
        <end position="71"/>
    </location>
</feature>
<name>A0A7S3ZRV8_9STRA</name>
<dbReference type="OrthoDB" id="539213at2759"/>
<reference evidence="5" key="1">
    <citation type="submission" date="2021-01" db="EMBL/GenBank/DDBJ databases">
        <authorList>
            <person name="Corre E."/>
            <person name="Pelletier E."/>
            <person name="Niang G."/>
            <person name="Scheremetjew M."/>
            <person name="Finn R."/>
            <person name="Kale V."/>
            <person name="Holt S."/>
            <person name="Cochrane G."/>
            <person name="Meng A."/>
            <person name="Brown T."/>
            <person name="Cohen L."/>
        </authorList>
    </citation>
    <scope>NUCLEOTIDE SEQUENCE</scope>
    <source>
        <strain evidence="5">CCMP1756</strain>
    </source>
</reference>
<proteinExistence type="predicted"/>
<dbReference type="PROSITE" id="PS50088">
    <property type="entry name" value="ANK_REPEAT"/>
    <property type="match status" value="1"/>
</dbReference>
<feature type="repeat" description="ANK" evidence="3">
    <location>
        <begin position="139"/>
        <end position="171"/>
    </location>
</feature>
<feature type="compositionally biased region" description="Low complexity" evidence="4">
    <location>
        <begin position="16"/>
        <end position="26"/>
    </location>
</feature>
<dbReference type="SUPFAM" id="SSF48403">
    <property type="entry name" value="Ankyrin repeat"/>
    <property type="match status" value="1"/>
</dbReference>
<dbReference type="Gene3D" id="1.25.40.20">
    <property type="entry name" value="Ankyrin repeat-containing domain"/>
    <property type="match status" value="1"/>
</dbReference>